<organism evidence="2">
    <name type="scientific">Ganoderma boninense</name>
    <dbReference type="NCBI Taxonomy" id="34458"/>
    <lineage>
        <taxon>Eukaryota</taxon>
        <taxon>Fungi</taxon>
        <taxon>Dikarya</taxon>
        <taxon>Basidiomycota</taxon>
        <taxon>Agaricomycotina</taxon>
        <taxon>Agaricomycetes</taxon>
        <taxon>Polyporales</taxon>
        <taxon>Polyporaceae</taxon>
        <taxon>Ganoderma</taxon>
    </lineage>
</organism>
<name>A0A5K1JYC8_9APHY</name>
<sequence length="107" mass="11265">MAASAADVRSILSIPNPPAAGPSTQAKKPQAAERAKKPEGIPRELYALIGPTAPTLVTQFAKPRLKQKPNLGGAGRVRWHVKVDAGMASIQERGATRWTCAVALGED</sequence>
<feature type="region of interest" description="Disordered" evidence="1">
    <location>
        <begin position="1"/>
        <end position="40"/>
    </location>
</feature>
<evidence type="ECO:0000313" key="2">
    <source>
        <dbReference type="EMBL" id="VWO97276.1"/>
    </source>
</evidence>
<accession>A0A5K1JYC8</accession>
<dbReference type="EMBL" id="LR726234">
    <property type="protein sequence ID" value="VWO97276.1"/>
    <property type="molecule type" value="Genomic_DNA"/>
</dbReference>
<evidence type="ECO:0000256" key="1">
    <source>
        <dbReference type="SAM" id="MobiDB-lite"/>
    </source>
</evidence>
<protein>
    <submittedName>
        <fullName evidence="2">SWR1-complex protein 4</fullName>
    </submittedName>
</protein>
<reference evidence="2" key="1">
    <citation type="submission" date="2019-10" db="EMBL/GenBank/DDBJ databases">
        <authorList>
            <person name="Nor Muhammad N."/>
        </authorList>
    </citation>
    <scope>NUCLEOTIDE SEQUENCE</scope>
</reference>
<gene>
    <name evidence="2" type="primary">Q4HY90</name>
</gene>
<dbReference type="AlphaFoldDB" id="A0A5K1JYC8"/>
<proteinExistence type="predicted"/>
<feature type="compositionally biased region" description="Basic and acidic residues" evidence="1">
    <location>
        <begin position="30"/>
        <end position="40"/>
    </location>
</feature>